<evidence type="ECO:0000313" key="2">
    <source>
        <dbReference type="EMBL" id="SKB54825.1"/>
    </source>
</evidence>
<dbReference type="Proteomes" id="UP000189981">
    <property type="component" value="Unassembled WGS sequence"/>
</dbReference>
<evidence type="ECO:0000313" key="3">
    <source>
        <dbReference type="Proteomes" id="UP000189981"/>
    </source>
</evidence>
<name>A0A1T5C5Z9_9SPHI</name>
<dbReference type="NCBIfam" id="TIGR03519">
    <property type="entry name" value="T9SS_PorP_fam"/>
    <property type="match status" value="1"/>
</dbReference>
<protein>
    <submittedName>
        <fullName evidence="2">Type IX secretion system membrane protein, PorP/SprF family</fullName>
    </submittedName>
</protein>
<dbReference type="InterPro" id="IPR019861">
    <property type="entry name" value="PorP/SprF_Bacteroidetes"/>
</dbReference>
<feature type="chain" id="PRO_5013137735" evidence="1">
    <location>
        <begin position="23"/>
        <end position="309"/>
    </location>
</feature>
<dbReference type="Pfam" id="PF11751">
    <property type="entry name" value="PorP_SprF"/>
    <property type="match status" value="1"/>
</dbReference>
<proteinExistence type="predicted"/>
<gene>
    <name evidence="2" type="ORF">SAMN05661099_1807</name>
</gene>
<organism evidence="2 3">
    <name type="scientific">Daejeonella lutea</name>
    <dbReference type="NCBI Taxonomy" id="572036"/>
    <lineage>
        <taxon>Bacteria</taxon>
        <taxon>Pseudomonadati</taxon>
        <taxon>Bacteroidota</taxon>
        <taxon>Sphingobacteriia</taxon>
        <taxon>Sphingobacteriales</taxon>
        <taxon>Sphingobacteriaceae</taxon>
        <taxon>Daejeonella</taxon>
    </lineage>
</organism>
<feature type="signal peptide" evidence="1">
    <location>
        <begin position="1"/>
        <end position="22"/>
    </location>
</feature>
<dbReference type="EMBL" id="FUYR01000001">
    <property type="protein sequence ID" value="SKB54825.1"/>
    <property type="molecule type" value="Genomic_DNA"/>
</dbReference>
<reference evidence="3" key="1">
    <citation type="submission" date="2017-02" db="EMBL/GenBank/DDBJ databases">
        <authorList>
            <person name="Varghese N."/>
            <person name="Submissions S."/>
        </authorList>
    </citation>
    <scope>NUCLEOTIDE SEQUENCE [LARGE SCALE GENOMIC DNA]</scope>
    <source>
        <strain evidence="3">DSM 22385</strain>
    </source>
</reference>
<sequence length="309" mass="34652">MKKLFTLTVCSLLCSAFGFQLSAQQLPLYSQYMFNTLEINPAYAGFKESMQFTSIFRKQFNGIKDAPQTAQLSFDMPIGTTQLGVGLKLVDDKISVSRTTGAQGSMSYHIDGDNSRISFGLQVGALNYKANMVDLNVTHAGDPIFAQDVNTLVANFGTGIFYNTDKFYAGVSVPNIVRTHLRETNIALNHYEVKQSPHFYINAGMLFTLNDNFVLKPSFLLRGVKGIPLNYDINANVFFRELFSMGVSYRSHSAVVGLMDVRVIPELRLGYAYDYNVGRLSAFAKGTHEIILRYHIPFDRDILMPSYLF</sequence>
<keyword evidence="3" id="KW-1185">Reference proteome</keyword>
<dbReference type="STRING" id="572036.SAMN05661099_1807"/>
<keyword evidence="1" id="KW-0732">Signal</keyword>
<dbReference type="RefSeq" id="WP_170878412.1">
    <property type="nucleotide sequence ID" value="NZ_FUYR01000001.1"/>
</dbReference>
<dbReference type="AlphaFoldDB" id="A0A1T5C5Z9"/>
<accession>A0A1T5C5Z9</accession>
<evidence type="ECO:0000256" key="1">
    <source>
        <dbReference type="SAM" id="SignalP"/>
    </source>
</evidence>